<evidence type="ECO:0000313" key="2">
    <source>
        <dbReference type="EMBL" id="WZJ23205.1"/>
    </source>
</evidence>
<protein>
    <submittedName>
        <fullName evidence="1">Uncharacterized protein</fullName>
    </submittedName>
</protein>
<organism evidence="1 3">
    <name type="scientific">Azonexus hydrophilus</name>
    <dbReference type="NCBI Taxonomy" id="418702"/>
    <lineage>
        <taxon>Bacteria</taxon>
        <taxon>Pseudomonadati</taxon>
        <taxon>Pseudomonadota</taxon>
        <taxon>Betaproteobacteria</taxon>
        <taxon>Rhodocyclales</taxon>
        <taxon>Azonexaceae</taxon>
        <taxon>Azonexus</taxon>
    </lineage>
</organism>
<dbReference type="EMBL" id="CP151406">
    <property type="protein sequence ID" value="WZJ20275.1"/>
    <property type="molecule type" value="Genomic_DNA"/>
</dbReference>
<dbReference type="Proteomes" id="UP001479520">
    <property type="component" value="Chromosome"/>
</dbReference>
<geneLocation type="plasmid" evidence="2 3">
    <name>unnamed1</name>
</geneLocation>
<sequence>MRTHLTNSVEILYLSLMLRWERTAPPDRHKGIQEGVAKINSQTARLAYVIKLLALGVEDKVFGTFERYTRRNDGNSYISSDPSWMESPYPIFSGWYFEGCTSLSQKLSCIRCVSKLGLSAVFEKCIEDFVAGATVVEYMPTREEQEAILESLRLRGELDFEISEPEHRTKLLSTAESVEGSTLCPSCPAD</sequence>
<evidence type="ECO:0000313" key="1">
    <source>
        <dbReference type="EMBL" id="WZJ20275.1"/>
    </source>
</evidence>
<name>A0ABZ2XCB0_9RHOO</name>
<dbReference type="RefSeq" id="WP_341743062.1">
    <property type="nucleotide sequence ID" value="NZ_CP151406.1"/>
</dbReference>
<gene>
    <name evidence="1" type="ORF">AADV58_09940</name>
    <name evidence="2" type="ORF">AADV58_17500</name>
</gene>
<proteinExistence type="predicted"/>
<keyword evidence="3" id="KW-1185">Reference proteome</keyword>
<evidence type="ECO:0000313" key="3">
    <source>
        <dbReference type="Proteomes" id="UP001479520"/>
    </source>
</evidence>
<keyword evidence="2" id="KW-0614">Plasmid</keyword>
<dbReference type="EMBL" id="CP151407">
    <property type="protein sequence ID" value="WZJ23205.1"/>
    <property type="molecule type" value="Genomic_DNA"/>
</dbReference>
<dbReference type="Proteomes" id="UP001479520">
    <property type="component" value="Plasmid unnamed1"/>
</dbReference>
<accession>A0ABZ2XCB0</accession>
<reference evidence="1 3" key="1">
    <citation type="submission" date="2024-04" db="EMBL/GenBank/DDBJ databases">
        <title>Dissimilatory iodate-reducing microorganisms contribute to the enrichment of iodine in groundwater.</title>
        <authorList>
            <person name="Jiang Z."/>
        </authorList>
    </citation>
    <scope>NUCLEOTIDE SEQUENCE [LARGE SCALE GENOMIC DNA]</scope>
    <source>
        <strain evidence="1 3">NCP973</strain>
        <plasmid evidence="2 3">unnamed1</plasmid>
    </source>
</reference>